<evidence type="ECO:0000256" key="9">
    <source>
        <dbReference type="SAM" id="MobiDB-lite"/>
    </source>
</evidence>
<dbReference type="GO" id="GO:0033925">
    <property type="term" value="F:mannosyl-glycoprotein endo-beta-N-acetylglucosaminidase activity"/>
    <property type="evidence" value="ECO:0007669"/>
    <property type="project" value="UniProtKB-EC"/>
</dbReference>
<gene>
    <name evidence="11" type="ORF">CVIRNUC_005853</name>
</gene>
<dbReference type="PANTHER" id="PTHR13246:SF1">
    <property type="entry name" value="CYTOSOLIC ENDO-BETA-N-ACETYLGLUCOSAMINIDASE"/>
    <property type="match status" value="1"/>
</dbReference>
<evidence type="ECO:0000256" key="7">
    <source>
        <dbReference type="ARBA" id="ARBA00034414"/>
    </source>
</evidence>
<evidence type="ECO:0000259" key="10">
    <source>
        <dbReference type="Pfam" id="PF03644"/>
    </source>
</evidence>
<evidence type="ECO:0000313" key="12">
    <source>
        <dbReference type="Proteomes" id="UP001314263"/>
    </source>
</evidence>
<reference evidence="11 12" key="1">
    <citation type="submission" date="2023-10" db="EMBL/GenBank/DDBJ databases">
        <authorList>
            <person name="Maclean D."/>
            <person name="Macfadyen A."/>
        </authorList>
    </citation>
    <scope>NUCLEOTIDE SEQUENCE [LARGE SCALE GENOMIC DNA]</scope>
</reference>
<comment type="function">
    <text evidence="8">Endoglycosidase that releases N-glycans from glycoproteins by cleaving the beta-1,4-glycosidic bond in the N,N'-diacetylchitobiose core. Involved in the production of high-mannose type N-glycans during plant development and fruit maturation.</text>
</comment>
<feature type="region of interest" description="Disordered" evidence="9">
    <location>
        <begin position="423"/>
        <end position="473"/>
    </location>
</feature>
<keyword evidence="12" id="KW-1185">Reference proteome</keyword>
<proteinExistence type="inferred from homology"/>
<dbReference type="Gene3D" id="3.20.20.80">
    <property type="entry name" value="Glycosidases"/>
    <property type="match status" value="1"/>
</dbReference>
<dbReference type="GO" id="GO:0005829">
    <property type="term" value="C:cytosol"/>
    <property type="evidence" value="ECO:0007669"/>
    <property type="project" value="UniProtKB-SubCell"/>
</dbReference>
<evidence type="ECO:0000256" key="2">
    <source>
        <dbReference type="ARBA" id="ARBA00007849"/>
    </source>
</evidence>
<dbReference type="InterPro" id="IPR032979">
    <property type="entry name" value="ENGase"/>
</dbReference>
<evidence type="ECO:0000256" key="3">
    <source>
        <dbReference type="ARBA" id="ARBA00012566"/>
    </source>
</evidence>
<evidence type="ECO:0000256" key="8">
    <source>
        <dbReference type="ARBA" id="ARBA00060018"/>
    </source>
</evidence>
<keyword evidence="5" id="KW-0378">Hydrolase</keyword>
<feature type="compositionally biased region" description="Low complexity" evidence="9">
    <location>
        <begin position="462"/>
        <end position="473"/>
    </location>
</feature>
<protein>
    <recommendedName>
        <fullName evidence="3">mannosyl-glycoprotein endo-beta-N-acetylglucosaminidase</fullName>
        <ecNumber evidence="3">3.2.1.96</ecNumber>
    </recommendedName>
</protein>
<dbReference type="Pfam" id="PF03644">
    <property type="entry name" value="Glyco_hydro_85"/>
    <property type="match status" value="1"/>
</dbReference>
<evidence type="ECO:0000256" key="6">
    <source>
        <dbReference type="ARBA" id="ARBA00023295"/>
    </source>
</evidence>
<evidence type="ECO:0000256" key="4">
    <source>
        <dbReference type="ARBA" id="ARBA00022490"/>
    </source>
</evidence>
<dbReference type="FunFam" id="3.20.20.80:FF:000043">
    <property type="entry name" value="cytosolic endo-beta-N-acetylglucosaminidase"/>
    <property type="match status" value="1"/>
</dbReference>
<comment type="subcellular location">
    <subcellularLocation>
        <location evidence="1">Cytoplasm</location>
        <location evidence="1">Cytosol</location>
    </subcellularLocation>
</comment>
<dbReference type="InterPro" id="IPR005201">
    <property type="entry name" value="TIM_ENGase"/>
</dbReference>
<dbReference type="AlphaFoldDB" id="A0AAV1I5N8"/>
<comment type="caution">
    <text evidence="11">The sequence shown here is derived from an EMBL/GenBank/DDBJ whole genome shotgun (WGS) entry which is preliminary data.</text>
</comment>
<organism evidence="11 12">
    <name type="scientific">Coccomyxa viridis</name>
    <dbReference type="NCBI Taxonomy" id="1274662"/>
    <lineage>
        <taxon>Eukaryota</taxon>
        <taxon>Viridiplantae</taxon>
        <taxon>Chlorophyta</taxon>
        <taxon>core chlorophytes</taxon>
        <taxon>Trebouxiophyceae</taxon>
        <taxon>Trebouxiophyceae incertae sedis</taxon>
        <taxon>Coccomyxaceae</taxon>
        <taxon>Coccomyxa</taxon>
    </lineage>
</organism>
<evidence type="ECO:0000256" key="5">
    <source>
        <dbReference type="ARBA" id="ARBA00022801"/>
    </source>
</evidence>
<comment type="catalytic activity">
    <reaction evidence="7">
        <text>an N(4)-(oligosaccharide-(1-&gt;3)-[oligosaccharide-(1-&gt;6)]-beta-D-Man-(1-&gt;4)-beta-D-GlcNAc-(1-&gt;4)-alpha-D-GlcNAc)-L-asparaginyl-[protein] + H2O = an oligosaccharide-(1-&gt;3)-[oligosaccharide-(1-&gt;6)]-beta-D-Man-(1-&gt;4)-D-GlcNAc + N(4)-(N-acetyl-beta-D-glucosaminyl)-L-asparaginyl-[protein]</text>
        <dbReference type="Rhea" id="RHEA:73067"/>
        <dbReference type="Rhea" id="RHEA-COMP:12603"/>
        <dbReference type="Rhea" id="RHEA-COMP:18176"/>
        <dbReference type="ChEBI" id="CHEBI:15377"/>
        <dbReference type="ChEBI" id="CHEBI:132248"/>
        <dbReference type="ChEBI" id="CHEBI:192714"/>
        <dbReference type="ChEBI" id="CHEBI:192715"/>
        <dbReference type="EC" id="3.2.1.96"/>
    </reaction>
</comment>
<dbReference type="PANTHER" id="PTHR13246">
    <property type="entry name" value="ENDO BETA N-ACETYLGLUCOSAMINIDASE"/>
    <property type="match status" value="1"/>
</dbReference>
<feature type="domain" description="Cytosolic endo-beta-N-acetylglucosaminidase TIM barrel" evidence="10">
    <location>
        <begin position="23"/>
        <end position="301"/>
    </location>
</feature>
<keyword evidence="6" id="KW-0326">Glycosidase</keyword>
<evidence type="ECO:0000313" key="11">
    <source>
        <dbReference type="EMBL" id="CAK0782655.1"/>
    </source>
</evidence>
<dbReference type="EC" id="3.2.1.96" evidence="3"/>
<keyword evidence="4" id="KW-0963">Cytoplasm</keyword>
<sequence length="514" mass="55134">MQVSPRSPDAPKLLVCHDMAGGYHEDAWAQGCDCIDPFYISHWHLIDTFVYFSHSLVTIPPPGWIDSAHLHSVQVLGTLITEWDEGRAKCEAILESGATAQQAARQLAAIAAYFGFDGWLINIENQLDTALMPRLLIFIRTLREAMRGVCSRSQVIWYDAVTTKGHLKWQNTLNALNMPFFEASDALFVNYAWKAETPGAAAAGAGERRTNVYMGIDVFGRGTYGGGQLNTHVAAAAASREGLSVALFAPAWVYEGEGNARSAWRQLDQEFWDSLAAVLPAPKPAVNKLPFASDFNTGFGAALYAQVADVDLPGGVCLEAVMRQRGQGRVTIGLLDASDASMALTEAASHSDEVQWTSSSQQTLHPGRLKQIRLTCSSTGDSAACIDSQIGIIRLAQSGTSSSELHVTGLQCSEIEWRASVTAGCPEGSDAPDLSDGASLLQSTKDSRPATTSRKLQLPPEAAANSASSSSSNQAQAQQTLSCTLTWAEGSSASMHHVFYCCDSARVSMTVKAH</sequence>
<dbReference type="CDD" id="cd06547">
    <property type="entry name" value="GH85_ENGase"/>
    <property type="match status" value="1"/>
</dbReference>
<dbReference type="EMBL" id="CAUYUE010000007">
    <property type="protein sequence ID" value="CAK0782655.1"/>
    <property type="molecule type" value="Genomic_DNA"/>
</dbReference>
<evidence type="ECO:0000256" key="1">
    <source>
        <dbReference type="ARBA" id="ARBA00004514"/>
    </source>
</evidence>
<feature type="compositionally biased region" description="Polar residues" evidence="9">
    <location>
        <begin position="440"/>
        <end position="455"/>
    </location>
</feature>
<dbReference type="Proteomes" id="UP001314263">
    <property type="component" value="Unassembled WGS sequence"/>
</dbReference>
<accession>A0AAV1I5N8</accession>
<name>A0AAV1I5N8_9CHLO</name>
<comment type="similarity">
    <text evidence="2">Belongs to the glycosyl hydrolase 85 family.</text>
</comment>